<reference evidence="1" key="1">
    <citation type="submission" date="2022-03" db="EMBL/GenBank/DDBJ databases">
        <title>ESBL-producing Moellerella wisconsensis and Escherichia marmotae isolated from wild game meat.</title>
        <authorList>
            <person name="Biggel M."/>
        </authorList>
    </citation>
    <scope>NUCLEOTIDE SEQUENCE</scope>
    <source>
        <strain evidence="1">W51</strain>
    </source>
</reference>
<accession>A0A9Q8Q4I7</accession>
<organism evidence="1 2">
    <name type="scientific">Moellerella wisconsensis</name>
    <dbReference type="NCBI Taxonomy" id="158849"/>
    <lineage>
        <taxon>Bacteria</taxon>
        <taxon>Pseudomonadati</taxon>
        <taxon>Pseudomonadota</taxon>
        <taxon>Gammaproteobacteria</taxon>
        <taxon>Enterobacterales</taxon>
        <taxon>Morganellaceae</taxon>
        <taxon>Moellerella</taxon>
    </lineage>
</organism>
<dbReference type="AlphaFoldDB" id="A0A9Q8Q4I7"/>
<dbReference type="EMBL" id="CP093245">
    <property type="protein sequence ID" value="UNH31859.1"/>
    <property type="molecule type" value="Genomic_DNA"/>
</dbReference>
<name>A0A9Q8Q4I7_9GAMM</name>
<gene>
    <name evidence="1" type="ORF">MNY72_06105</name>
</gene>
<dbReference type="Proteomes" id="UP000829116">
    <property type="component" value="Chromosome"/>
</dbReference>
<protein>
    <submittedName>
        <fullName evidence="1">Uncharacterized protein</fullName>
    </submittedName>
</protein>
<sequence>MTEADILPYLDAVLPDKVFSSIVPLESPPIKPPWCILSIYRIDSDVLSGQAEQMINIQIDVYCDTLRAARELMVKIRSAIKPLYPTNITERPTYEPDEKLRRITLECQVWQ</sequence>
<evidence type="ECO:0000313" key="1">
    <source>
        <dbReference type="EMBL" id="UNH31859.1"/>
    </source>
</evidence>
<dbReference type="RefSeq" id="WP_241542720.1">
    <property type="nucleotide sequence ID" value="NZ_CAWQWN010000001.1"/>
</dbReference>
<proteinExistence type="predicted"/>
<evidence type="ECO:0000313" key="2">
    <source>
        <dbReference type="Proteomes" id="UP000829116"/>
    </source>
</evidence>